<dbReference type="EMBL" id="JAQSKY010000058">
    <property type="protein sequence ID" value="MDS7903696.1"/>
    <property type="molecule type" value="Genomic_DNA"/>
</dbReference>
<name>A0A2J4ZP76_9ENTR</name>
<dbReference type="EMBL" id="PIET01000259">
    <property type="protein sequence ID" value="PLM64827.1"/>
    <property type="molecule type" value="Genomic_DNA"/>
</dbReference>
<dbReference type="Proteomes" id="UP001060345">
    <property type="component" value="Plasmid p2"/>
</dbReference>
<gene>
    <name evidence="2" type="ORF">CWM85_11350</name>
    <name evidence="3" type="ORF">NP224_32115</name>
    <name evidence="1" type="ORF">PTQ40_32640</name>
</gene>
<reference evidence="2 4" key="2">
    <citation type="submission" date="2018-01" db="EMBL/GenBank/DDBJ databases">
        <title>Genomic study of Klebsiella pneumoniae.</title>
        <authorList>
            <person name="Yang Y."/>
            <person name="Bicalho R."/>
        </authorList>
    </citation>
    <scope>NUCLEOTIDE SEQUENCE [LARGE SCALE GENOMIC DNA]</scope>
    <source>
        <strain evidence="2 4">A2</strain>
    </source>
</reference>
<reference evidence="1" key="4">
    <citation type="journal article" date="2023" name="Front. Microbiol.">
        <title>Genomic characterization of carbapenem-resistant Klebsiella oxytoca complex in China: a multi-center study.</title>
        <authorList>
            <person name="Wan W."/>
            <person name="Yang X."/>
            <person name="Yu H."/>
            <person name="Wang M."/>
            <person name="Jia W."/>
            <person name="Huang B."/>
            <person name="Qu F."/>
            <person name="Shan B."/>
            <person name="Tang Y.W."/>
            <person name="Chen L."/>
            <person name="Du H."/>
        </authorList>
    </citation>
    <scope>NUCLEOTIDE SEQUENCE</scope>
    <source>
        <strain evidence="1">HD1688</strain>
    </source>
</reference>
<evidence type="ECO:0000313" key="1">
    <source>
        <dbReference type="EMBL" id="MDS7903696.1"/>
    </source>
</evidence>
<sequence>MTVHVVKKTGDFVLRLREKDTPNAISGITLDALMTVTGMTKTELAHLALRKLADAYLPHYEKDDGPLTTAQIQAIREASTASGKSEERFNKTLL</sequence>
<reference evidence="3" key="3">
    <citation type="submission" date="2022-08" db="EMBL/GenBank/DDBJ databases">
        <title>Genomic characterization and comparative genomic analysis of a strain of klebsiella michiganensis carrying blaKPC-2 isolated from the blood of children with very preterm bloodstream infection.</title>
        <authorList>
            <person name="Zhang N."/>
        </authorList>
    </citation>
    <scope>NUCLEOTIDE SEQUENCE</scope>
    <source>
        <strain evidence="3">BSI-KPN166</strain>
        <plasmid evidence="3">p2</plasmid>
    </source>
</reference>
<organism evidence="2 4">
    <name type="scientific">Klebsiella michiganensis</name>
    <dbReference type="NCBI Taxonomy" id="1134687"/>
    <lineage>
        <taxon>Bacteria</taxon>
        <taxon>Pseudomonadati</taxon>
        <taxon>Pseudomonadota</taxon>
        <taxon>Gammaproteobacteria</taxon>
        <taxon>Enterobacterales</taxon>
        <taxon>Enterobacteriaceae</taxon>
        <taxon>Klebsiella/Raoultella group</taxon>
        <taxon>Klebsiella</taxon>
    </lineage>
</organism>
<proteinExistence type="predicted"/>
<evidence type="ECO:0000313" key="2">
    <source>
        <dbReference type="EMBL" id="PLM64827.1"/>
    </source>
</evidence>
<accession>A0A2J4ZP76</accession>
<keyword evidence="3" id="KW-0614">Plasmid</keyword>
<dbReference type="Proteomes" id="UP001249822">
    <property type="component" value="Unassembled WGS sequence"/>
</dbReference>
<reference evidence="1" key="5">
    <citation type="submission" date="2023-01" db="EMBL/GenBank/DDBJ databases">
        <authorList>
            <person name="Du H."/>
            <person name="Wan W."/>
        </authorList>
    </citation>
    <scope>NUCLEOTIDE SEQUENCE</scope>
    <source>
        <strain evidence="1">HD1688</strain>
    </source>
</reference>
<evidence type="ECO:0000313" key="3">
    <source>
        <dbReference type="EMBL" id="UWZ77554.1"/>
    </source>
</evidence>
<reference evidence="2 4" key="1">
    <citation type="submission" date="2017-11" db="EMBL/GenBank/DDBJ databases">
        <authorList>
            <person name="Han C.G."/>
        </authorList>
    </citation>
    <scope>NUCLEOTIDE SEQUENCE [LARGE SCALE GENOMIC DNA]</scope>
    <source>
        <strain evidence="2 4">A2</strain>
    </source>
</reference>
<protein>
    <submittedName>
        <fullName evidence="2">Uncharacterized protein</fullName>
    </submittedName>
</protein>
<dbReference type="EMBL" id="CP102105">
    <property type="protein sequence ID" value="UWZ77554.1"/>
    <property type="molecule type" value="Genomic_DNA"/>
</dbReference>
<evidence type="ECO:0000313" key="4">
    <source>
        <dbReference type="Proteomes" id="UP000234661"/>
    </source>
</evidence>
<evidence type="ECO:0000313" key="5">
    <source>
        <dbReference type="Proteomes" id="UP001060345"/>
    </source>
</evidence>
<geneLocation type="plasmid" evidence="3 5">
    <name>p2</name>
</geneLocation>
<dbReference type="Proteomes" id="UP000234661">
    <property type="component" value="Unassembled WGS sequence"/>
</dbReference>
<dbReference type="AlphaFoldDB" id="A0A2J4ZP76"/>
<dbReference type="RefSeq" id="WP_004200826.1">
    <property type="nucleotide sequence ID" value="NZ_CABGYI010000023.1"/>
</dbReference>